<keyword evidence="1" id="KW-1133">Transmembrane helix</keyword>
<sequence length="59" mass="6846">MKSKKYKPPLNKFKLVLFTVGFLGAAFYLTVPVNVISFMLYFGLAALCFPLIWDLIDRW</sequence>
<proteinExistence type="predicted"/>
<dbReference type="AlphaFoldDB" id="A0A381ZLC7"/>
<protein>
    <submittedName>
        <fullName evidence="2">Uncharacterized protein</fullName>
    </submittedName>
</protein>
<keyword evidence="1" id="KW-0812">Transmembrane</keyword>
<name>A0A381ZLC7_9ZZZZ</name>
<reference evidence="2" key="1">
    <citation type="submission" date="2018-05" db="EMBL/GenBank/DDBJ databases">
        <authorList>
            <person name="Lanie J.A."/>
            <person name="Ng W.-L."/>
            <person name="Kazmierczak K.M."/>
            <person name="Andrzejewski T.M."/>
            <person name="Davidsen T.M."/>
            <person name="Wayne K.J."/>
            <person name="Tettelin H."/>
            <person name="Glass J.I."/>
            <person name="Rusch D."/>
            <person name="Podicherti R."/>
            <person name="Tsui H.-C.T."/>
            <person name="Winkler M.E."/>
        </authorList>
    </citation>
    <scope>NUCLEOTIDE SEQUENCE</scope>
</reference>
<gene>
    <name evidence="2" type="ORF">METZ01_LOCUS142843</name>
</gene>
<keyword evidence="1" id="KW-0472">Membrane</keyword>
<evidence type="ECO:0000313" key="2">
    <source>
        <dbReference type="EMBL" id="SVA89989.1"/>
    </source>
</evidence>
<feature type="transmembrane region" description="Helical" evidence="1">
    <location>
        <begin position="35"/>
        <end position="56"/>
    </location>
</feature>
<organism evidence="2">
    <name type="scientific">marine metagenome</name>
    <dbReference type="NCBI Taxonomy" id="408172"/>
    <lineage>
        <taxon>unclassified sequences</taxon>
        <taxon>metagenomes</taxon>
        <taxon>ecological metagenomes</taxon>
    </lineage>
</organism>
<feature type="transmembrane region" description="Helical" evidence="1">
    <location>
        <begin position="12"/>
        <end position="29"/>
    </location>
</feature>
<dbReference type="EMBL" id="UINC01021757">
    <property type="protein sequence ID" value="SVA89989.1"/>
    <property type="molecule type" value="Genomic_DNA"/>
</dbReference>
<evidence type="ECO:0000256" key="1">
    <source>
        <dbReference type="SAM" id="Phobius"/>
    </source>
</evidence>
<accession>A0A381ZLC7</accession>